<evidence type="ECO:0000313" key="1">
    <source>
        <dbReference type="EnsemblMetazoa" id="GAUT030818-PA"/>
    </source>
</evidence>
<keyword evidence="2" id="KW-1185">Reference proteome</keyword>
<dbReference type="EnsemblMetazoa" id="GAUT030818-RA">
    <property type="protein sequence ID" value="GAUT030818-PA"/>
    <property type="gene ID" value="GAUT030818"/>
</dbReference>
<reference evidence="1" key="1">
    <citation type="submission" date="2020-05" db="UniProtKB">
        <authorList>
            <consortium name="EnsemblMetazoa"/>
        </authorList>
    </citation>
    <scope>IDENTIFICATION</scope>
    <source>
        <strain evidence="1">TTRI</strain>
    </source>
</reference>
<sequence>MHRVVKAFKPLKASCAIFEMLLLDKSIRRSRLKLANAFGGNSVMKFCSKQILTSSTYNSVVSSGNVAGTVVKLFSRQSTMPSAQRHGCGQLFSEPHTSGTCSIAAAFIFQIKIVVSKHLKSIADGFNSRSSSPTNGAVSGVSLPLLSVLKR</sequence>
<proteinExistence type="predicted"/>
<name>A0A1A9VAA0_GLOAU</name>
<protein>
    <submittedName>
        <fullName evidence="1">Uncharacterized protein</fullName>
    </submittedName>
</protein>
<organism evidence="1 2">
    <name type="scientific">Glossina austeni</name>
    <name type="common">Savannah tsetse fly</name>
    <dbReference type="NCBI Taxonomy" id="7395"/>
    <lineage>
        <taxon>Eukaryota</taxon>
        <taxon>Metazoa</taxon>
        <taxon>Ecdysozoa</taxon>
        <taxon>Arthropoda</taxon>
        <taxon>Hexapoda</taxon>
        <taxon>Insecta</taxon>
        <taxon>Pterygota</taxon>
        <taxon>Neoptera</taxon>
        <taxon>Endopterygota</taxon>
        <taxon>Diptera</taxon>
        <taxon>Brachycera</taxon>
        <taxon>Muscomorpha</taxon>
        <taxon>Hippoboscoidea</taxon>
        <taxon>Glossinidae</taxon>
        <taxon>Glossina</taxon>
    </lineage>
</organism>
<dbReference type="VEuPathDB" id="VectorBase:GAUT030818"/>
<evidence type="ECO:0000313" key="2">
    <source>
        <dbReference type="Proteomes" id="UP000078200"/>
    </source>
</evidence>
<accession>A0A1A9VAA0</accession>
<dbReference type="AlphaFoldDB" id="A0A1A9VAA0"/>
<dbReference type="Proteomes" id="UP000078200">
    <property type="component" value="Unassembled WGS sequence"/>
</dbReference>